<accession>A0A7J5H6T7</accession>
<protein>
    <submittedName>
        <fullName evidence="1">Uncharacterized protein</fullName>
    </submittedName>
</protein>
<reference evidence="1 2" key="1">
    <citation type="journal article" date="2019" name="Nat. Med.">
        <title>A library of human gut bacterial isolates paired with longitudinal multiomics data enables mechanistic microbiome research.</title>
        <authorList>
            <person name="Poyet M."/>
            <person name="Groussin M."/>
            <person name="Gibbons S.M."/>
            <person name="Avila-Pacheco J."/>
            <person name="Jiang X."/>
            <person name="Kearney S.M."/>
            <person name="Perrotta A.R."/>
            <person name="Berdy B."/>
            <person name="Zhao S."/>
            <person name="Lieberman T.D."/>
            <person name="Swanson P.K."/>
            <person name="Smith M."/>
            <person name="Roesemann S."/>
            <person name="Alexander J.E."/>
            <person name="Rich S.A."/>
            <person name="Livny J."/>
            <person name="Vlamakis H."/>
            <person name="Clish C."/>
            <person name="Bullock K."/>
            <person name="Deik A."/>
            <person name="Scott J."/>
            <person name="Pierce K.A."/>
            <person name="Xavier R.J."/>
            <person name="Alm E.J."/>
        </authorList>
    </citation>
    <scope>NUCLEOTIDE SEQUENCE [LARGE SCALE GENOMIC DNA]</scope>
    <source>
        <strain evidence="1 2">BIOML-A21</strain>
    </source>
</reference>
<evidence type="ECO:0000313" key="2">
    <source>
        <dbReference type="Proteomes" id="UP000442334"/>
    </source>
</evidence>
<comment type="caution">
    <text evidence="1">The sequence shown here is derived from an EMBL/GenBank/DDBJ whole genome shotgun (WGS) entry which is preliminary data.</text>
</comment>
<dbReference type="RefSeq" id="WP_151855248.1">
    <property type="nucleotide sequence ID" value="NZ_WCTZ01000011.1"/>
</dbReference>
<dbReference type="AlphaFoldDB" id="A0A7J5H6T7"/>
<organism evidence="1 2">
    <name type="scientific">Bacteroides uniformis</name>
    <dbReference type="NCBI Taxonomy" id="820"/>
    <lineage>
        <taxon>Bacteria</taxon>
        <taxon>Pseudomonadati</taxon>
        <taxon>Bacteroidota</taxon>
        <taxon>Bacteroidia</taxon>
        <taxon>Bacteroidales</taxon>
        <taxon>Bacteroidaceae</taxon>
        <taxon>Bacteroides</taxon>
    </lineage>
</organism>
<proteinExistence type="predicted"/>
<gene>
    <name evidence="1" type="ORF">GAQ34_10045</name>
</gene>
<sequence length="90" mass="10466">MAACAARKSFSKSARLAMLGKLIANTFQEALILLRLFLDRGLCRSKTLLIFSKFKLIGKLKRNPLNFLVKKTYLQAFLQQLRQQSYYDYQ</sequence>
<name>A0A7J5H6T7_BACUN</name>
<evidence type="ECO:0000313" key="1">
    <source>
        <dbReference type="EMBL" id="KAB4185388.1"/>
    </source>
</evidence>
<dbReference type="Proteomes" id="UP000442334">
    <property type="component" value="Unassembled WGS sequence"/>
</dbReference>
<dbReference type="EMBL" id="WCUA01000009">
    <property type="protein sequence ID" value="KAB4185388.1"/>
    <property type="molecule type" value="Genomic_DNA"/>
</dbReference>